<comment type="caution">
    <text evidence="1">The sequence shown here is derived from an EMBL/GenBank/DDBJ whole genome shotgun (WGS) entry which is preliminary data.</text>
</comment>
<protein>
    <submittedName>
        <fullName evidence="1">Uncharacterized protein</fullName>
    </submittedName>
</protein>
<gene>
    <name evidence="1" type="ORF">KP509_31G055800</name>
</gene>
<dbReference type="EMBL" id="CM035436">
    <property type="protein sequence ID" value="KAH7289059.1"/>
    <property type="molecule type" value="Genomic_DNA"/>
</dbReference>
<name>A0A8T2QY92_CERRI</name>
<evidence type="ECO:0000313" key="2">
    <source>
        <dbReference type="Proteomes" id="UP000825935"/>
    </source>
</evidence>
<evidence type="ECO:0000313" key="1">
    <source>
        <dbReference type="EMBL" id="KAH7289059.1"/>
    </source>
</evidence>
<reference evidence="1" key="1">
    <citation type="submission" date="2021-08" db="EMBL/GenBank/DDBJ databases">
        <title>WGS assembly of Ceratopteris richardii.</title>
        <authorList>
            <person name="Marchant D.B."/>
            <person name="Chen G."/>
            <person name="Jenkins J."/>
            <person name="Shu S."/>
            <person name="Leebens-Mack J."/>
            <person name="Grimwood J."/>
            <person name="Schmutz J."/>
            <person name="Soltis P."/>
            <person name="Soltis D."/>
            <person name="Chen Z.-H."/>
        </authorList>
    </citation>
    <scope>NUCLEOTIDE SEQUENCE</scope>
    <source>
        <strain evidence="1">Whitten #5841</strain>
        <tissue evidence="1">Leaf</tissue>
    </source>
</reference>
<proteinExistence type="predicted"/>
<accession>A0A8T2QY92</accession>
<dbReference type="Proteomes" id="UP000825935">
    <property type="component" value="Chromosome 31"/>
</dbReference>
<organism evidence="1 2">
    <name type="scientific">Ceratopteris richardii</name>
    <name type="common">Triangle waterfern</name>
    <dbReference type="NCBI Taxonomy" id="49495"/>
    <lineage>
        <taxon>Eukaryota</taxon>
        <taxon>Viridiplantae</taxon>
        <taxon>Streptophyta</taxon>
        <taxon>Embryophyta</taxon>
        <taxon>Tracheophyta</taxon>
        <taxon>Polypodiopsida</taxon>
        <taxon>Polypodiidae</taxon>
        <taxon>Polypodiales</taxon>
        <taxon>Pteridineae</taxon>
        <taxon>Pteridaceae</taxon>
        <taxon>Parkerioideae</taxon>
        <taxon>Ceratopteris</taxon>
    </lineage>
</organism>
<keyword evidence="2" id="KW-1185">Reference proteome</keyword>
<dbReference type="AlphaFoldDB" id="A0A8T2QY92"/>
<sequence>MGNEIPQSPTISCTSTICPSTSSESSLSNPLSFPMQTPACKHTPVDLINDSKFIFAMNEALQSTLTQAISAYTSREGYRYSLNKLSSIEYDCSSTDFIKSLVSAEVNRQLINKFSQHIIQRNL</sequence>